<dbReference type="Proteomes" id="UP000616769">
    <property type="component" value="Unassembled WGS sequence"/>
</dbReference>
<dbReference type="SUPFAM" id="SSF48371">
    <property type="entry name" value="ARM repeat"/>
    <property type="match status" value="1"/>
</dbReference>
<dbReference type="PANTHER" id="PTHR13322">
    <property type="entry name" value="C1ORF73 PROTEIN"/>
    <property type="match status" value="1"/>
</dbReference>
<reference evidence="3 4" key="1">
    <citation type="journal article" date="2015" name="Parasit. Vectors">
        <title>Draft genome of the scabies mite.</title>
        <authorList>
            <person name="Rider S.D.Jr."/>
            <person name="Morgan M.S."/>
            <person name="Arlian L.G."/>
        </authorList>
    </citation>
    <scope>NUCLEOTIDE SEQUENCE [LARGE SCALE GENOMIC DNA]</scope>
    <source>
        <strain evidence="3">Arlian Lab</strain>
    </source>
</reference>
<evidence type="ECO:0000313" key="3">
    <source>
        <dbReference type="EMBL" id="KPM07562.1"/>
    </source>
</evidence>
<organism evidence="3 4">
    <name type="scientific">Sarcoptes scabiei</name>
    <name type="common">Itch mite</name>
    <name type="synonym">Acarus scabiei</name>
    <dbReference type="NCBI Taxonomy" id="52283"/>
    <lineage>
        <taxon>Eukaryota</taxon>
        <taxon>Metazoa</taxon>
        <taxon>Ecdysozoa</taxon>
        <taxon>Arthropoda</taxon>
        <taxon>Chelicerata</taxon>
        <taxon>Arachnida</taxon>
        <taxon>Acari</taxon>
        <taxon>Acariformes</taxon>
        <taxon>Sarcoptiformes</taxon>
        <taxon>Astigmata</taxon>
        <taxon>Psoroptidia</taxon>
        <taxon>Sarcoptoidea</taxon>
        <taxon>Sarcoptidae</taxon>
        <taxon>Sarcoptinae</taxon>
        <taxon>Sarcoptes</taxon>
    </lineage>
</organism>
<proteinExistence type="inferred from homology"/>
<dbReference type="GO" id="GO:0034472">
    <property type="term" value="P:snRNA 3'-end processing"/>
    <property type="evidence" value="ECO:0007669"/>
    <property type="project" value="TreeGrafter"/>
</dbReference>
<dbReference type="GO" id="GO:0032039">
    <property type="term" value="C:integrator complex"/>
    <property type="evidence" value="ECO:0007669"/>
    <property type="project" value="InterPro"/>
</dbReference>
<gene>
    <name evidence="3" type="ORF">QR98_0060590</name>
</gene>
<dbReference type="InterPro" id="IPR033060">
    <property type="entry name" value="INTS7"/>
</dbReference>
<sequence length="285" mass="32709">MAHYIANNSDSSVDIHTVLLELDRFMNSKSIGDQAEGIANVPTLFQRYPFPILINAASLKLSEVFNSENNFLRILILHVFEESEKHLDKILNIDQFVMNFFGVSYSNDPFARSITLQLLGSISRIVADDEKIHHLLEKSLDSNDELEVYAVIKASAQFAYRSNRFAERIYPKIIKLIESLTTPIETKIRLLDIINNLHHDYRKVEDARKKLISFLEKYPEKKFICATLNVLTSIASSSIIDLHDQVDLLLLYYSKDPRLTVKLTVLNNLEILARKSAHLWEKSSS</sequence>
<comment type="caution">
    <text evidence="3">The sequence shown here is derived from an EMBL/GenBank/DDBJ whole genome shotgun (WGS) entry which is preliminary data.</text>
</comment>
<dbReference type="VEuPathDB" id="VectorBase:SSCA001951"/>
<feature type="domain" description="Integrator complex subunit 7 N-terminal" evidence="2">
    <location>
        <begin position="19"/>
        <end position="283"/>
    </location>
</feature>
<dbReference type="AlphaFoldDB" id="A0A132A9D2"/>
<dbReference type="OrthoDB" id="1921953at2759"/>
<protein>
    <recommendedName>
        <fullName evidence="2">Integrator complex subunit 7 N-terminal domain-containing protein</fullName>
    </recommendedName>
</protein>
<accession>A0A132A9D2</accession>
<dbReference type="InterPro" id="IPR016024">
    <property type="entry name" value="ARM-type_fold"/>
</dbReference>
<evidence type="ECO:0000256" key="1">
    <source>
        <dbReference type="ARBA" id="ARBA00008565"/>
    </source>
</evidence>
<evidence type="ECO:0000313" key="4">
    <source>
        <dbReference type="Proteomes" id="UP000616769"/>
    </source>
</evidence>
<evidence type="ECO:0000259" key="2">
    <source>
        <dbReference type="Pfam" id="PF24436"/>
    </source>
</evidence>
<dbReference type="Pfam" id="PF24436">
    <property type="entry name" value="INTS7_N"/>
    <property type="match status" value="1"/>
</dbReference>
<comment type="similarity">
    <text evidence="1">Belongs to the Integrator subunit 7 family.</text>
</comment>
<name>A0A132A9D2_SARSC</name>
<dbReference type="InterPro" id="IPR056516">
    <property type="entry name" value="INTS7_N"/>
</dbReference>
<dbReference type="EMBL" id="JXLN01011678">
    <property type="protein sequence ID" value="KPM07562.1"/>
    <property type="molecule type" value="Genomic_DNA"/>
</dbReference>
<dbReference type="PANTHER" id="PTHR13322:SF2">
    <property type="entry name" value="INTEGRATOR COMPLEX SUBUNIT 7"/>
    <property type="match status" value="1"/>
</dbReference>